<dbReference type="RefSeq" id="WP_184625064.1">
    <property type="nucleotide sequence ID" value="NZ_JACHCC010000006.1"/>
</dbReference>
<feature type="chain" id="PRO_5031064889" evidence="3">
    <location>
        <begin position="24"/>
        <end position="207"/>
    </location>
</feature>
<organism evidence="4 5">
    <name type="scientific">Pedobacter cryoconitis</name>
    <dbReference type="NCBI Taxonomy" id="188932"/>
    <lineage>
        <taxon>Bacteria</taxon>
        <taxon>Pseudomonadati</taxon>
        <taxon>Bacteroidota</taxon>
        <taxon>Sphingobacteriia</taxon>
        <taxon>Sphingobacteriales</taxon>
        <taxon>Sphingobacteriaceae</taxon>
        <taxon>Pedobacter</taxon>
    </lineage>
</organism>
<evidence type="ECO:0000313" key="5">
    <source>
        <dbReference type="Proteomes" id="UP000521017"/>
    </source>
</evidence>
<evidence type="ECO:0000256" key="2">
    <source>
        <dbReference type="SAM" id="Phobius"/>
    </source>
</evidence>
<keyword evidence="2" id="KW-0472">Membrane</keyword>
<evidence type="ECO:0000256" key="3">
    <source>
        <dbReference type="SAM" id="SignalP"/>
    </source>
</evidence>
<keyword evidence="2" id="KW-1133">Transmembrane helix</keyword>
<dbReference type="EMBL" id="JACHCC010000006">
    <property type="protein sequence ID" value="MBB6500331.1"/>
    <property type="molecule type" value="Genomic_DNA"/>
</dbReference>
<protein>
    <submittedName>
        <fullName evidence="4">Uncharacterized protein HemX</fullName>
    </submittedName>
</protein>
<gene>
    <name evidence="4" type="ORF">HDF25_002479</name>
</gene>
<accession>A0A7X0J3B1</accession>
<sequence length="207" mass="23457">MNKFLFPLLTFVMINLSFTPAGAQIKAPADSVKADPSLRGQYEFMLSKSKTINGYKLINPYRLAGFYKSVTDSIRTERSSRKNQNTKIAEQAKTITDLNNQIKGKESSLASSNSKVNEISFLGISFSKGTYNTIVWSLITVLALAFAFVTIRSAKNIHEAKYRSGLYEEISQEYQAFKVKANEKEKKLARELQDERNKLDEYKNRGI</sequence>
<keyword evidence="1" id="KW-0175">Coiled coil</keyword>
<keyword evidence="2" id="KW-0812">Transmembrane</keyword>
<name>A0A7X0J3B1_9SPHI</name>
<evidence type="ECO:0000256" key="1">
    <source>
        <dbReference type="SAM" id="Coils"/>
    </source>
</evidence>
<proteinExistence type="predicted"/>
<keyword evidence="3" id="KW-0732">Signal</keyword>
<comment type="caution">
    <text evidence="4">The sequence shown here is derived from an EMBL/GenBank/DDBJ whole genome shotgun (WGS) entry which is preliminary data.</text>
</comment>
<reference evidence="4 5" key="1">
    <citation type="submission" date="2020-08" db="EMBL/GenBank/DDBJ databases">
        <title>Genomic Encyclopedia of Type Strains, Phase IV (KMG-V): Genome sequencing to study the core and pangenomes of soil and plant-associated prokaryotes.</title>
        <authorList>
            <person name="Whitman W."/>
        </authorList>
    </citation>
    <scope>NUCLEOTIDE SEQUENCE [LARGE SCALE GENOMIC DNA]</scope>
    <source>
        <strain evidence="4 5">M2T3</strain>
    </source>
</reference>
<evidence type="ECO:0000313" key="4">
    <source>
        <dbReference type="EMBL" id="MBB6500331.1"/>
    </source>
</evidence>
<feature type="coiled-coil region" evidence="1">
    <location>
        <begin position="167"/>
        <end position="205"/>
    </location>
</feature>
<dbReference type="AlphaFoldDB" id="A0A7X0J3B1"/>
<feature type="transmembrane region" description="Helical" evidence="2">
    <location>
        <begin position="134"/>
        <end position="154"/>
    </location>
</feature>
<dbReference type="Proteomes" id="UP000521017">
    <property type="component" value="Unassembled WGS sequence"/>
</dbReference>
<feature type="signal peptide" evidence="3">
    <location>
        <begin position="1"/>
        <end position="23"/>
    </location>
</feature>